<dbReference type="InterPro" id="IPR017850">
    <property type="entry name" value="Alkaline_phosphatase_core_sf"/>
</dbReference>
<dbReference type="Proteomes" id="UP001589605">
    <property type="component" value="Unassembled WGS sequence"/>
</dbReference>
<dbReference type="EMBL" id="JBHMEZ010000003">
    <property type="protein sequence ID" value="MFB9052678.1"/>
    <property type="molecule type" value="Genomic_DNA"/>
</dbReference>
<keyword evidence="2" id="KW-0479">Metal-binding</keyword>
<dbReference type="SUPFAM" id="SSF53649">
    <property type="entry name" value="Alkaline phosphatase-like"/>
    <property type="match status" value="1"/>
</dbReference>
<protein>
    <submittedName>
        <fullName evidence="6">Sulfatase-like hydrolase/transferase</fullName>
    </submittedName>
</protein>
<dbReference type="Gene3D" id="3.30.1120.10">
    <property type="match status" value="1"/>
</dbReference>
<evidence type="ECO:0000313" key="7">
    <source>
        <dbReference type="Proteomes" id="UP001589605"/>
    </source>
</evidence>
<keyword evidence="4" id="KW-0106">Calcium</keyword>
<proteinExistence type="inferred from homology"/>
<evidence type="ECO:0000256" key="2">
    <source>
        <dbReference type="ARBA" id="ARBA00022723"/>
    </source>
</evidence>
<feature type="domain" description="Sulfatase N-terminal" evidence="5">
    <location>
        <begin position="42"/>
        <end position="364"/>
    </location>
</feature>
<evidence type="ECO:0000259" key="5">
    <source>
        <dbReference type="Pfam" id="PF00884"/>
    </source>
</evidence>
<comment type="caution">
    <text evidence="6">The sequence shown here is derived from an EMBL/GenBank/DDBJ whole genome shotgun (WGS) entry which is preliminary data.</text>
</comment>
<comment type="similarity">
    <text evidence="1">Belongs to the sulfatase family.</text>
</comment>
<keyword evidence="7" id="KW-1185">Reference proteome</keyword>
<gene>
    <name evidence="6" type="ORF">ACFFVB_06250</name>
</gene>
<organism evidence="6 7">
    <name type="scientific">Formosa undariae</name>
    <dbReference type="NCBI Taxonomy" id="1325436"/>
    <lineage>
        <taxon>Bacteria</taxon>
        <taxon>Pseudomonadati</taxon>
        <taxon>Bacteroidota</taxon>
        <taxon>Flavobacteriia</taxon>
        <taxon>Flavobacteriales</taxon>
        <taxon>Flavobacteriaceae</taxon>
        <taxon>Formosa</taxon>
    </lineage>
</organism>
<dbReference type="Pfam" id="PF00884">
    <property type="entry name" value="Sulfatase"/>
    <property type="match status" value="1"/>
</dbReference>
<dbReference type="PANTHER" id="PTHR42693">
    <property type="entry name" value="ARYLSULFATASE FAMILY MEMBER"/>
    <property type="match status" value="1"/>
</dbReference>
<dbReference type="PROSITE" id="PS00149">
    <property type="entry name" value="SULFATASE_2"/>
    <property type="match status" value="1"/>
</dbReference>
<sequence length="498" mass="56179">MKRRVLALVTVVLCTVLWSCKDDKKQEVASVSSTEISTSTQPNIIVLLCDDLGYGDLSSFGHPIIETKNLDKLADTGIKLTDFYSTAPVCSSSRAGLLTGRSPNRAGIYDFIPGYKKSEDNRDLVHLQADEVTIPALLKSVGYETCLVGKWHCSSQFNSEAQPQPNDFGFDHWFATHNNASPSHKNPNNFVRNGVKVGEIVGYSSQIIVDEAIKWLDTKTDNKPFFLEVAFHEPHEPIASPEDLVKKYLPKAKNREEAEYFANVENVDLAVGRLIAYFKDNNIDNTLIVFSSDNGPETFMRYERAKRSYGRPDPLKGMKLWTNEAGFRVPGIFNWIGRETFTGTSNAVVSALDFLPTFAELAGAELPDRILDGESFTSLLETGKFERSKPLIWAFYDAINNRKVAMRSGDWKIMARLDLDGKEMPNLHNLYDGNIEDVKRAELTDFVLFNLKDDILESENLALKNPEKFESMKAEFEMEYKALLEGSHVWIRENQDVE</sequence>
<evidence type="ECO:0000256" key="3">
    <source>
        <dbReference type="ARBA" id="ARBA00022801"/>
    </source>
</evidence>
<dbReference type="InterPro" id="IPR050738">
    <property type="entry name" value="Sulfatase"/>
</dbReference>
<dbReference type="PANTHER" id="PTHR42693:SF53">
    <property type="entry name" value="ENDO-4-O-SULFATASE"/>
    <property type="match status" value="1"/>
</dbReference>
<evidence type="ECO:0000256" key="4">
    <source>
        <dbReference type="ARBA" id="ARBA00022837"/>
    </source>
</evidence>
<dbReference type="InterPro" id="IPR024607">
    <property type="entry name" value="Sulfatase_CS"/>
</dbReference>
<dbReference type="Gene3D" id="3.40.720.10">
    <property type="entry name" value="Alkaline Phosphatase, subunit A"/>
    <property type="match status" value="1"/>
</dbReference>
<accession>A0ABV5EZR7</accession>
<evidence type="ECO:0000256" key="1">
    <source>
        <dbReference type="ARBA" id="ARBA00008779"/>
    </source>
</evidence>
<name>A0ABV5EZR7_9FLAO</name>
<dbReference type="InterPro" id="IPR000917">
    <property type="entry name" value="Sulfatase_N"/>
</dbReference>
<reference evidence="6 7" key="1">
    <citation type="submission" date="2024-09" db="EMBL/GenBank/DDBJ databases">
        <authorList>
            <person name="Sun Q."/>
            <person name="Mori K."/>
        </authorList>
    </citation>
    <scope>NUCLEOTIDE SEQUENCE [LARGE SCALE GENOMIC DNA]</scope>
    <source>
        <strain evidence="6 7">CECT 8286</strain>
    </source>
</reference>
<evidence type="ECO:0000313" key="6">
    <source>
        <dbReference type="EMBL" id="MFB9052678.1"/>
    </source>
</evidence>
<keyword evidence="3" id="KW-0378">Hydrolase</keyword>
<dbReference type="RefSeq" id="WP_382381858.1">
    <property type="nucleotide sequence ID" value="NZ_JBHMEZ010000003.1"/>
</dbReference>